<name>A0ABT3E3N3_9LACO</name>
<evidence type="ECO:0000313" key="2">
    <source>
        <dbReference type="Proteomes" id="UP001526225"/>
    </source>
</evidence>
<dbReference type="EMBL" id="JAOZFE010000002">
    <property type="protein sequence ID" value="MCW0953024.1"/>
    <property type="molecule type" value="Genomic_DNA"/>
</dbReference>
<evidence type="ECO:0000313" key="1">
    <source>
        <dbReference type="EMBL" id="MCW0953024.1"/>
    </source>
</evidence>
<dbReference type="Gene3D" id="3.30.1330.70">
    <property type="entry name" value="Holliday junction resolvase RusA"/>
    <property type="match status" value="1"/>
</dbReference>
<accession>A0ABT3E3N3</accession>
<proteinExistence type="predicted"/>
<dbReference type="InterPro" id="IPR008822">
    <property type="entry name" value="Endonuclease_RusA-like"/>
</dbReference>
<dbReference type="Proteomes" id="UP001526225">
    <property type="component" value="Unassembled WGS sequence"/>
</dbReference>
<dbReference type="Pfam" id="PF05866">
    <property type="entry name" value="RusA"/>
    <property type="match status" value="1"/>
</dbReference>
<keyword evidence="2" id="KW-1185">Reference proteome</keyword>
<comment type="caution">
    <text evidence="1">The sequence shown here is derived from an EMBL/GenBank/DDBJ whole genome shotgun (WGS) entry which is preliminary data.</text>
</comment>
<reference evidence="1 2" key="1">
    <citation type="submission" date="2022-10" db="EMBL/GenBank/DDBJ databases">
        <title>Weissella fermenti sp. nov., isolated from fermented cabbage.</title>
        <authorList>
            <person name="Lee J.K."/>
            <person name="Baek J.H."/>
            <person name="Choi D.G."/>
            <person name="Kim J.M."/>
            <person name="Jeon C.O."/>
        </authorList>
    </citation>
    <scope>NUCLEOTIDE SEQUENCE [LARGE SCALE GENOMIC DNA]</scope>
    <source>
        <strain evidence="1 2">KACC 18534</strain>
    </source>
</reference>
<dbReference type="InterPro" id="IPR036614">
    <property type="entry name" value="RusA-like_sf"/>
</dbReference>
<gene>
    <name evidence="1" type="ORF">OIT44_02920</name>
</gene>
<sequence length="130" mass="15178">MSVKIFEALIELQNDFGSGNDLQHNTRTNVVYRGKKYHDYKDELIEALYELNDKFKVEMEPEDELAVSLVFYQTNVNQLKRSTKDLDNMIKPTLDAMQEALGFDDAQITKLTGQKMTHFTRSLRIEIWKA</sequence>
<dbReference type="RefSeq" id="WP_213408403.1">
    <property type="nucleotide sequence ID" value="NZ_CP074441.1"/>
</dbReference>
<protein>
    <submittedName>
        <fullName evidence="1">RusA family crossover junction endodeoxyribonuclease</fullName>
    </submittedName>
</protein>
<organism evidence="1 2">
    <name type="scientific">Weissella ceti</name>
    <dbReference type="NCBI Taxonomy" id="759620"/>
    <lineage>
        <taxon>Bacteria</taxon>
        <taxon>Bacillati</taxon>
        <taxon>Bacillota</taxon>
        <taxon>Bacilli</taxon>
        <taxon>Lactobacillales</taxon>
        <taxon>Lactobacillaceae</taxon>
        <taxon>Weissella</taxon>
    </lineage>
</organism>
<dbReference type="SUPFAM" id="SSF103084">
    <property type="entry name" value="Holliday junction resolvase RusA"/>
    <property type="match status" value="1"/>
</dbReference>